<dbReference type="InterPro" id="IPR017441">
    <property type="entry name" value="Protein_kinase_ATP_BS"/>
</dbReference>
<evidence type="ECO:0000256" key="15">
    <source>
        <dbReference type="ARBA" id="ARBA00023180"/>
    </source>
</evidence>
<protein>
    <recommendedName>
        <fullName evidence="2">non-specific serine/threonine protein kinase</fullName>
        <ecNumber evidence="2">2.7.11.1</ecNumber>
    </recommendedName>
</protein>
<dbReference type="FunFam" id="1.10.510.10:FF:000453">
    <property type="entry name" value="LRR receptor-like serine/threonine-protein kinase HSL2"/>
    <property type="match status" value="1"/>
</dbReference>
<dbReference type="InterPro" id="IPR000719">
    <property type="entry name" value="Prot_kinase_dom"/>
</dbReference>
<evidence type="ECO:0000256" key="5">
    <source>
        <dbReference type="ARBA" id="ARBA00022679"/>
    </source>
</evidence>
<keyword evidence="10" id="KW-0418">Kinase</keyword>
<evidence type="ECO:0000256" key="11">
    <source>
        <dbReference type="ARBA" id="ARBA00022840"/>
    </source>
</evidence>
<evidence type="ECO:0000313" key="20">
    <source>
        <dbReference type="EMBL" id="MQM17078.1"/>
    </source>
</evidence>
<dbReference type="CDD" id="cd14066">
    <property type="entry name" value="STKc_IRAK"/>
    <property type="match status" value="1"/>
</dbReference>
<dbReference type="PROSITE" id="PS50011">
    <property type="entry name" value="PROTEIN_KINASE_DOM"/>
    <property type="match status" value="1"/>
</dbReference>
<feature type="region of interest" description="Disordered" evidence="18">
    <location>
        <begin position="307"/>
        <end position="347"/>
    </location>
</feature>
<sequence length="347" mass="37944">MSIKVDGVKFFAFGEMSLAADNFSNSSQVGEGGYGKVYKGTLADGTVVAIKRAQQGSLQGSKEFFTEIELLSRLHHKNLVSLLGYCDEEDEQMLVYEFMPNGTLRDHLSGRLGPLNFPMRLRIALGSSRGVLYLHTEADPPIIHRDIKASNILLDSKFIAKVADFGLSRLAPAPDTEGTVPGHISTVVRGTPGYLDPEYFRTHKLTDKSDVYSLGIVFLELLTGMRPISHGKNIVRQVRVAYKSNETFSIIDNAMGPYPPDCVEKFASLALRCCEDETALRPSMRDVVLELENIWCMALESTPKESEILTDSGKTLGPASSSSGEISRVASTSVSGPQTVTFTLSPR</sequence>
<accession>A0A843XCE9</accession>
<dbReference type="GO" id="GO:0016020">
    <property type="term" value="C:membrane"/>
    <property type="evidence" value="ECO:0007669"/>
    <property type="project" value="UniProtKB-SubCell"/>
</dbReference>
<keyword evidence="15" id="KW-0325">Glycoprotein</keyword>
<dbReference type="GO" id="GO:0005524">
    <property type="term" value="F:ATP binding"/>
    <property type="evidence" value="ECO:0007669"/>
    <property type="project" value="UniProtKB-UniRule"/>
</dbReference>
<keyword evidence="4" id="KW-0433">Leucine-rich repeat</keyword>
<evidence type="ECO:0000256" key="6">
    <source>
        <dbReference type="ARBA" id="ARBA00022692"/>
    </source>
</evidence>
<dbReference type="AlphaFoldDB" id="A0A843XCE9"/>
<evidence type="ECO:0000259" key="19">
    <source>
        <dbReference type="PROSITE" id="PS50011"/>
    </source>
</evidence>
<dbReference type="EC" id="2.7.11.1" evidence="2"/>
<keyword evidence="12" id="KW-1133">Transmembrane helix</keyword>
<dbReference type="Gene3D" id="3.30.200.20">
    <property type="entry name" value="Phosphorylase Kinase, domain 1"/>
    <property type="match status" value="1"/>
</dbReference>
<gene>
    <name evidence="20" type="ORF">Taro_050047</name>
</gene>
<evidence type="ECO:0000256" key="3">
    <source>
        <dbReference type="ARBA" id="ARBA00022527"/>
    </source>
</evidence>
<dbReference type="PANTHER" id="PTHR47989:SF62">
    <property type="entry name" value="OS05G0423500 PROTEIN"/>
    <property type="match status" value="1"/>
</dbReference>
<reference evidence="20" key="1">
    <citation type="submission" date="2017-07" db="EMBL/GenBank/DDBJ databases">
        <title>Taro Niue Genome Assembly and Annotation.</title>
        <authorList>
            <person name="Atibalentja N."/>
            <person name="Keating K."/>
            <person name="Fields C.J."/>
        </authorList>
    </citation>
    <scope>NUCLEOTIDE SEQUENCE</scope>
    <source>
        <strain evidence="20">Niue_2</strain>
        <tissue evidence="20">Leaf</tissue>
    </source>
</reference>
<keyword evidence="21" id="KW-1185">Reference proteome</keyword>
<evidence type="ECO:0000256" key="18">
    <source>
        <dbReference type="SAM" id="MobiDB-lite"/>
    </source>
</evidence>
<evidence type="ECO:0000256" key="1">
    <source>
        <dbReference type="ARBA" id="ARBA00004479"/>
    </source>
</evidence>
<evidence type="ECO:0000256" key="7">
    <source>
        <dbReference type="ARBA" id="ARBA00022729"/>
    </source>
</evidence>
<keyword evidence="6" id="KW-0812">Transmembrane</keyword>
<dbReference type="PROSITE" id="PS00108">
    <property type="entry name" value="PROTEIN_KINASE_ST"/>
    <property type="match status" value="1"/>
</dbReference>
<dbReference type="PROSITE" id="PS00107">
    <property type="entry name" value="PROTEIN_KINASE_ATP"/>
    <property type="match status" value="1"/>
</dbReference>
<dbReference type="OrthoDB" id="680029at2759"/>
<dbReference type="GO" id="GO:0004674">
    <property type="term" value="F:protein serine/threonine kinase activity"/>
    <property type="evidence" value="ECO:0007669"/>
    <property type="project" value="UniProtKB-KW"/>
</dbReference>
<keyword evidence="3 17" id="KW-0723">Serine/threonine-protein kinase</keyword>
<comment type="caution">
    <text evidence="20">The sequence shown here is derived from an EMBL/GenBank/DDBJ whole genome shotgun (WGS) entry which is preliminary data.</text>
</comment>
<feature type="domain" description="Protein kinase" evidence="19">
    <location>
        <begin position="23"/>
        <end position="296"/>
    </location>
</feature>
<evidence type="ECO:0000256" key="16">
    <source>
        <dbReference type="PROSITE-ProRule" id="PRU10141"/>
    </source>
</evidence>
<dbReference type="Gene3D" id="1.10.510.10">
    <property type="entry name" value="Transferase(Phosphotransferase) domain 1"/>
    <property type="match status" value="1"/>
</dbReference>
<keyword evidence="7" id="KW-0732">Signal</keyword>
<dbReference type="SUPFAM" id="SSF56112">
    <property type="entry name" value="Protein kinase-like (PK-like)"/>
    <property type="match status" value="1"/>
</dbReference>
<dbReference type="SMART" id="SM00220">
    <property type="entry name" value="S_TKc"/>
    <property type="match status" value="1"/>
</dbReference>
<organism evidence="20 21">
    <name type="scientific">Colocasia esculenta</name>
    <name type="common">Wild taro</name>
    <name type="synonym">Arum esculentum</name>
    <dbReference type="NCBI Taxonomy" id="4460"/>
    <lineage>
        <taxon>Eukaryota</taxon>
        <taxon>Viridiplantae</taxon>
        <taxon>Streptophyta</taxon>
        <taxon>Embryophyta</taxon>
        <taxon>Tracheophyta</taxon>
        <taxon>Spermatophyta</taxon>
        <taxon>Magnoliopsida</taxon>
        <taxon>Liliopsida</taxon>
        <taxon>Araceae</taxon>
        <taxon>Aroideae</taxon>
        <taxon>Colocasieae</taxon>
        <taxon>Colocasia</taxon>
    </lineage>
</organism>
<evidence type="ECO:0000256" key="14">
    <source>
        <dbReference type="ARBA" id="ARBA00023170"/>
    </source>
</evidence>
<keyword evidence="9 16" id="KW-0547">Nucleotide-binding</keyword>
<keyword evidence="14" id="KW-0675">Receptor</keyword>
<keyword evidence="5" id="KW-0808">Transferase</keyword>
<dbReference type="InterPro" id="IPR011009">
    <property type="entry name" value="Kinase-like_dom_sf"/>
</dbReference>
<comment type="subcellular location">
    <subcellularLocation>
        <location evidence="1">Membrane</location>
        <topology evidence="1">Single-pass type I membrane protein</topology>
    </subcellularLocation>
</comment>
<name>A0A843XCE9_COLES</name>
<dbReference type="FunFam" id="3.30.200.20:FF:000328">
    <property type="entry name" value="Leucine-rich repeat protein kinase family protein"/>
    <property type="match status" value="1"/>
</dbReference>
<keyword evidence="11 16" id="KW-0067">ATP-binding</keyword>
<evidence type="ECO:0000256" key="2">
    <source>
        <dbReference type="ARBA" id="ARBA00012513"/>
    </source>
</evidence>
<evidence type="ECO:0000256" key="12">
    <source>
        <dbReference type="ARBA" id="ARBA00022989"/>
    </source>
</evidence>
<dbReference type="Pfam" id="PF00069">
    <property type="entry name" value="Pkinase"/>
    <property type="match status" value="1"/>
</dbReference>
<evidence type="ECO:0000256" key="9">
    <source>
        <dbReference type="ARBA" id="ARBA00022741"/>
    </source>
</evidence>
<evidence type="ECO:0000313" key="21">
    <source>
        <dbReference type="Proteomes" id="UP000652761"/>
    </source>
</evidence>
<keyword evidence="13" id="KW-0472">Membrane</keyword>
<dbReference type="InterPro" id="IPR008271">
    <property type="entry name" value="Ser/Thr_kinase_AS"/>
</dbReference>
<comment type="similarity">
    <text evidence="17">Belongs to the protein kinase superfamily.</text>
</comment>
<dbReference type="EMBL" id="NMUH01007333">
    <property type="protein sequence ID" value="MQM17078.1"/>
    <property type="molecule type" value="Genomic_DNA"/>
</dbReference>
<evidence type="ECO:0000256" key="10">
    <source>
        <dbReference type="ARBA" id="ARBA00022777"/>
    </source>
</evidence>
<evidence type="ECO:0000256" key="13">
    <source>
        <dbReference type="ARBA" id="ARBA00023136"/>
    </source>
</evidence>
<evidence type="ECO:0000256" key="17">
    <source>
        <dbReference type="RuleBase" id="RU000304"/>
    </source>
</evidence>
<evidence type="ECO:0000256" key="8">
    <source>
        <dbReference type="ARBA" id="ARBA00022737"/>
    </source>
</evidence>
<evidence type="ECO:0000256" key="4">
    <source>
        <dbReference type="ARBA" id="ARBA00022614"/>
    </source>
</evidence>
<dbReference type="Proteomes" id="UP000652761">
    <property type="component" value="Unassembled WGS sequence"/>
</dbReference>
<feature type="compositionally biased region" description="Polar residues" evidence="18">
    <location>
        <begin position="318"/>
        <end position="347"/>
    </location>
</feature>
<keyword evidence="8" id="KW-0677">Repeat</keyword>
<proteinExistence type="inferred from homology"/>
<dbReference type="PANTHER" id="PTHR47989">
    <property type="entry name" value="OS01G0750732 PROTEIN"/>
    <property type="match status" value="1"/>
</dbReference>
<feature type="binding site" evidence="16">
    <location>
        <position position="51"/>
    </location>
    <ligand>
        <name>ATP</name>
        <dbReference type="ChEBI" id="CHEBI:30616"/>
    </ligand>
</feature>
<dbReference type="PIRSF" id="PIRSF000654">
    <property type="entry name" value="Integrin-linked_kinase"/>
    <property type="match status" value="1"/>
</dbReference>